<evidence type="ECO:0000313" key="5">
    <source>
        <dbReference type="EMBL" id="TVM18002.1"/>
    </source>
</evidence>
<dbReference type="SMART" id="SM00267">
    <property type="entry name" value="GGDEF"/>
    <property type="match status" value="1"/>
</dbReference>
<gene>
    <name evidence="5" type="ORF">DPQ33_07805</name>
</gene>
<dbReference type="FunFam" id="3.30.70.270:FF:000001">
    <property type="entry name" value="Diguanylate cyclase domain protein"/>
    <property type="match status" value="1"/>
</dbReference>
<dbReference type="NCBIfam" id="TIGR00254">
    <property type="entry name" value="GGDEF"/>
    <property type="match status" value="1"/>
</dbReference>
<proteinExistence type="predicted"/>
<dbReference type="Pfam" id="PF00990">
    <property type="entry name" value="GGDEF"/>
    <property type="match status" value="1"/>
</dbReference>
<dbReference type="Pfam" id="PF00989">
    <property type="entry name" value="PAS"/>
    <property type="match status" value="2"/>
</dbReference>
<dbReference type="PROSITE" id="PS50887">
    <property type="entry name" value="GGDEF"/>
    <property type="match status" value="1"/>
</dbReference>
<comment type="caution">
    <text evidence="5">The sequence shown here is derived from an EMBL/GenBank/DDBJ whole genome shotgun (WGS) entry which is preliminary data.</text>
</comment>
<reference evidence="5 6" key="1">
    <citation type="submission" date="2018-06" db="EMBL/GenBank/DDBJ databases">
        <title>Complete genome of Desulfovibrio indonesiensis P37SLT.</title>
        <authorList>
            <person name="Crispim J.S."/>
            <person name="Vidigal P.M.P."/>
            <person name="Silva L.C.F."/>
            <person name="Laguardia C.N."/>
            <person name="Araujo L.C."/>
            <person name="Dias R.S."/>
            <person name="Sousa M.P."/>
            <person name="Paula S.O."/>
            <person name="Silva C."/>
        </authorList>
    </citation>
    <scope>NUCLEOTIDE SEQUENCE [LARGE SCALE GENOMIC DNA]</scope>
    <source>
        <strain evidence="5 6">P37SLT</strain>
    </source>
</reference>
<dbReference type="RefSeq" id="WP_144302655.1">
    <property type="nucleotide sequence ID" value="NZ_QMIE01000005.1"/>
</dbReference>
<name>A0A7M3MGK0_9BACT</name>
<feature type="domain" description="PAS" evidence="2">
    <location>
        <begin position="500"/>
        <end position="558"/>
    </location>
</feature>
<keyword evidence="6" id="KW-1185">Reference proteome</keyword>
<dbReference type="Gene3D" id="3.30.70.270">
    <property type="match status" value="1"/>
</dbReference>
<dbReference type="Proteomes" id="UP000448292">
    <property type="component" value="Unassembled WGS sequence"/>
</dbReference>
<dbReference type="InterPro" id="IPR013767">
    <property type="entry name" value="PAS_fold"/>
</dbReference>
<dbReference type="PROSITE" id="PS50113">
    <property type="entry name" value="PAC"/>
    <property type="match status" value="2"/>
</dbReference>
<evidence type="ECO:0000313" key="6">
    <source>
        <dbReference type="Proteomes" id="UP000448292"/>
    </source>
</evidence>
<dbReference type="InterPro" id="IPR052155">
    <property type="entry name" value="Biofilm_reg_signaling"/>
</dbReference>
<dbReference type="InterPro" id="IPR000700">
    <property type="entry name" value="PAS-assoc_C"/>
</dbReference>
<dbReference type="CDD" id="cd01949">
    <property type="entry name" value="GGDEF"/>
    <property type="match status" value="1"/>
</dbReference>
<dbReference type="PANTHER" id="PTHR44757:SF2">
    <property type="entry name" value="BIOFILM ARCHITECTURE MAINTENANCE PROTEIN MBAA"/>
    <property type="match status" value="1"/>
</dbReference>
<sequence length="798" mass="88925">MNPTAKEKRIRLLEDRIKSLILDKDLAMSALETAVAMSGLHCGDAGPQTFLARVLEKLEAVMPSEVSGIYTVEENTADFALQAVRPEGERERLAAEVEAIIEDRMFSYALQRQTPVMVSTTDRSKQILLQSVATASRIRGMYVAILRDGRDSISDTVFALLPILLISTANTMESQETNRYIKSVNSALESTIERLETSEKNLLRHREQLAAEVAERTGELIRANDQLTAEVAERRRAQEELALERDYIATLLDTSGALILVLDTSHNVLSCNNTCRDYICNRESGCGGGPVLDHFVEDHRELVRNKLEAMALPQAHQYRESFEAAISDVHGSKRTLSWTCSRLPGMPDAPPQVILSGIDISEKILAERALRDSEARFRAIFMAAGFGIVLADLDGFFIDANPAFCRIMGYAHEEIAGMHINDVSLPEDHHKHTDERVRLIEGGESQLTLEKRYLRKDGSLLWGRTTLTSVGDSSTNHRYIIGMVADISEQKELEQALRSAEETYRNIFENAVEGIFLARPDGPFLKVNPAMAHMFGYSSPDAFIQAIPSALEHLFPDSDVRSDCLEWLRDKGQVISCEGRTTRLDSEDIWISVSARALHDGRGNVLSIEGLAEDISDRKAREQHLRRLATIDELTGIPNRHLFLNRFDQLLAQSSRTGNILVLMYIDLDDFKDINDSHGHHVGDDVLAQAAARLRKRIRKSDDIARLGGDEFCVLISNPPSDDDIYALAGQILETLATPYKVDQLECRIGASIGIARFPLDGDTSTELLRKADSAMYAAKKEGGNRFSDYSDDNDPWA</sequence>
<evidence type="ECO:0000256" key="1">
    <source>
        <dbReference type="SAM" id="Coils"/>
    </source>
</evidence>
<dbReference type="SUPFAM" id="SSF55785">
    <property type="entry name" value="PYP-like sensor domain (PAS domain)"/>
    <property type="match status" value="3"/>
</dbReference>
<evidence type="ECO:0000259" key="2">
    <source>
        <dbReference type="PROSITE" id="PS50112"/>
    </source>
</evidence>
<dbReference type="GO" id="GO:0006355">
    <property type="term" value="P:regulation of DNA-templated transcription"/>
    <property type="evidence" value="ECO:0007669"/>
    <property type="project" value="InterPro"/>
</dbReference>
<evidence type="ECO:0008006" key="7">
    <source>
        <dbReference type="Google" id="ProtNLM"/>
    </source>
</evidence>
<dbReference type="InterPro" id="IPR000014">
    <property type="entry name" value="PAS"/>
</dbReference>
<feature type="domain" description="PAS" evidence="2">
    <location>
        <begin position="373"/>
        <end position="443"/>
    </location>
</feature>
<evidence type="ECO:0000259" key="3">
    <source>
        <dbReference type="PROSITE" id="PS50113"/>
    </source>
</evidence>
<dbReference type="Gene3D" id="3.30.450.20">
    <property type="entry name" value="PAS domain"/>
    <property type="match status" value="3"/>
</dbReference>
<feature type="domain" description="PAC" evidence="3">
    <location>
        <begin position="575"/>
        <end position="627"/>
    </location>
</feature>
<dbReference type="EMBL" id="QMIE01000005">
    <property type="protein sequence ID" value="TVM18002.1"/>
    <property type="molecule type" value="Genomic_DNA"/>
</dbReference>
<dbReference type="PANTHER" id="PTHR44757">
    <property type="entry name" value="DIGUANYLATE CYCLASE DGCP"/>
    <property type="match status" value="1"/>
</dbReference>
<dbReference type="AlphaFoldDB" id="A0A7M3MGK0"/>
<dbReference type="CDD" id="cd00130">
    <property type="entry name" value="PAS"/>
    <property type="match status" value="2"/>
</dbReference>
<accession>A0A7M3MGK0</accession>
<evidence type="ECO:0000259" key="4">
    <source>
        <dbReference type="PROSITE" id="PS50887"/>
    </source>
</evidence>
<keyword evidence="1" id="KW-0175">Coiled coil</keyword>
<dbReference type="NCBIfam" id="TIGR00229">
    <property type="entry name" value="sensory_box"/>
    <property type="match status" value="2"/>
</dbReference>
<feature type="domain" description="GGDEF" evidence="4">
    <location>
        <begin position="659"/>
        <end position="792"/>
    </location>
</feature>
<dbReference type="SMART" id="SM00086">
    <property type="entry name" value="PAC"/>
    <property type="match status" value="2"/>
</dbReference>
<dbReference type="OrthoDB" id="5333838at2"/>
<dbReference type="InterPro" id="IPR043128">
    <property type="entry name" value="Rev_trsase/Diguanyl_cyclase"/>
</dbReference>
<protein>
    <recommendedName>
        <fullName evidence="7">PAS domain S-box-containing protein/diguanylate cyclase (GGDEF) domain-containing protein</fullName>
    </recommendedName>
</protein>
<dbReference type="InterPro" id="IPR001610">
    <property type="entry name" value="PAC"/>
</dbReference>
<organism evidence="5 6">
    <name type="scientific">Oceanidesulfovibrio indonesiensis</name>
    <dbReference type="NCBI Taxonomy" id="54767"/>
    <lineage>
        <taxon>Bacteria</taxon>
        <taxon>Pseudomonadati</taxon>
        <taxon>Thermodesulfobacteriota</taxon>
        <taxon>Desulfovibrionia</taxon>
        <taxon>Desulfovibrionales</taxon>
        <taxon>Desulfovibrionaceae</taxon>
        <taxon>Oceanidesulfovibrio</taxon>
    </lineage>
</organism>
<feature type="coiled-coil region" evidence="1">
    <location>
        <begin position="181"/>
        <end position="240"/>
    </location>
</feature>
<dbReference type="InterPro" id="IPR029787">
    <property type="entry name" value="Nucleotide_cyclase"/>
</dbReference>
<dbReference type="InterPro" id="IPR000160">
    <property type="entry name" value="GGDEF_dom"/>
</dbReference>
<dbReference type="SUPFAM" id="SSF55073">
    <property type="entry name" value="Nucleotide cyclase"/>
    <property type="match status" value="1"/>
</dbReference>
<dbReference type="PROSITE" id="PS50112">
    <property type="entry name" value="PAS"/>
    <property type="match status" value="2"/>
</dbReference>
<dbReference type="InterPro" id="IPR035965">
    <property type="entry name" value="PAS-like_dom_sf"/>
</dbReference>
<feature type="domain" description="PAC" evidence="3">
    <location>
        <begin position="447"/>
        <end position="499"/>
    </location>
</feature>
<dbReference type="SMART" id="SM00091">
    <property type="entry name" value="PAS"/>
    <property type="match status" value="3"/>
</dbReference>
<dbReference type="GO" id="GO:0003824">
    <property type="term" value="F:catalytic activity"/>
    <property type="evidence" value="ECO:0007669"/>
    <property type="project" value="UniProtKB-ARBA"/>
</dbReference>